<evidence type="ECO:0000313" key="11">
    <source>
        <dbReference type="EMBL" id="ANE79350.1"/>
    </source>
</evidence>
<dbReference type="InterPro" id="IPR008332">
    <property type="entry name" value="MethylG_MeTrfase_N"/>
</dbReference>
<evidence type="ECO:0000313" key="12">
    <source>
        <dbReference type="Proteomes" id="UP000077143"/>
    </source>
</evidence>
<dbReference type="InterPro" id="IPR014048">
    <property type="entry name" value="MethylDNA_cys_MeTrfase_DNA-bd"/>
</dbReference>
<dbReference type="AlphaFoldDB" id="A0A172UKD4"/>
<evidence type="ECO:0000256" key="1">
    <source>
        <dbReference type="ARBA" id="ARBA00001286"/>
    </source>
</evidence>
<sequence>MMTELFDGIGADAPTLARLHARLERAAHDAGLLDVAYRTHDTTVGRLLLAATPVGLVRVAYIDRSGMDGELAGLAQRISPRVLHAPGRLDAAVAEIDEYLAGRRTRFDLNLDLRLTDGFRRRVVDELRHIEYGHRASYAHIAAAVGSPKAVRAVGSACARNPLPLVIPCHRVVRTDGSIGQYAGGSAAKATLLALEAD</sequence>
<dbReference type="InterPro" id="IPR001497">
    <property type="entry name" value="MethylDNA_cys_MeTrfase_AS"/>
</dbReference>
<dbReference type="GO" id="GO:0006281">
    <property type="term" value="P:DNA repair"/>
    <property type="evidence" value="ECO:0007669"/>
    <property type="project" value="UniProtKB-KW"/>
</dbReference>
<evidence type="ECO:0000256" key="2">
    <source>
        <dbReference type="ARBA" id="ARBA00008711"/>
    </source>
</evidence>
<dbReference type="GO" id="GO:0003908">
    <property type="term" value="F:methylated-DNA-[protein]-cysteine S-methyltransferase activity"/>
    <property type="evidence" value="ECO:0007669"/>
    <property type="project" value="UniProtKB-EC"/>
</dbReference>
<dbReference type="InterPro" id="IPR036217">
    <property type="entry name" value="MethylDNA_cys_MeTrfase_DNAb"/>
</dbReference>
<evidence type="ECO:0000259" key="10">
    <source>
        <dbReference type="Pfam" id="PF02870"/>
    </source>
</evidence>
<keyword evidence="5 11" id="KW-0808">Transferase</keyword>
<keyword evidence="12" id="KW-1185">Reference proteome</keyword>
<keyword evidence="6" id="KW-0227">DNA damage</keyword>
<evidence type="ECO:0000256" key="7">
    <source>
        <dbReference type="ARBA" id="ARBA00023204"/>
    </source>
</evidence>
<dbReference type="OrthoDB" id="9802228at2"/>
<dbReference type="Proteomes" id="UP000077143">
    <property type="component" value="Chromosome"/>
</dbReference>
<dbReference type="NCBIfam" id="TIGR00589">
    <property type="entry name" value="ogt"/>
    <property type="match status" value="1"/>
</dbReference>
<dbReference type="EMBL" id="CP015596">
    <property type="protein sequence ID" value="ANE79350.1"/>
    <property type="molecule type" value="Genomic_DNA"/>
</dbReference>
<dbReference type="CDD" id="cd06445">
    <property type="entry name" value="ATase"/>
    <property type="match status" value="1"/>
</dbReference>
<dbReference type="Gene3D" id="1.10.10.10">
    <property type="entry name" value="Winged helix-like DNA-binding domain superfamily/Winged helix DNA-binding domain"/>
    <property type="match status" value="1"/>
</dbReference>
<name>A0A172UKD4_9MYCO</name>
<gene>
    <name evidence="11" type="ORF">A7U43_08440</name>
</gene>
<dbReference type="PANTHER" id="PTHR10815">
    <property type="entry name" value="METHYLATED-DNA--PROTEIN-CYSTEINE METHYLTRANSFERASE"/>
    <property type="match status" value="1"/>
</dbReference>
<dbReference type="FunFam" id="1.10.10.10:FF:000214">
    <property type="entry name" value="Methylated-DNA--protein-cysteine methyltransferase"/>
    <property type="match status" value="1"/>
</dbReference>
<dbReference type="PROSITE" id="PS00374">
    <property type="entry name" value="MGMT"/>
    <property type="match status" value="1"/>
</dbReference>
<keyword evidence="4 11" id="KW-0489">Methyltransferase</keyword>
<dbReference type="KEGG" id="madi:A7U43_08440"/>
<keyword evidence="7" id="KW-0234">DNA repair</keyword>
<feature type="domain" description="Methylguanine DNA methyltransferase ribonuclease-like" evidence="10">
    <location>
        <begin position="36"/>
        <end position="113"/>
    </location>
</feature>
<dbReference type="EC" id="2.1.1.63" evidence="3"/>
<dbReference type="STRING" id="1682113.A7U43_08440"/>
<evidence type="ECO:0000256" key="8">
    <source>
        <dbReference type="ARBA" id="ARBA00049348"/>
    </source>
</evidence>
<accession>A0A172UKD4</accession>
<organism evidence="11 12">
    <name type="scientific">Mycobacterium adipatum</name>
    <dbReference type="NCBI Taxonomy" id="1682113"/>
    <lineage>
        <taxon>Bacteria</taxon>
        <taxon>Bacillati</taxon>
        <taxon>Actinomycetota</taxon>
        <taxon>Actinomycetes</taxon>
        <taxon>Mycobacteriales</taxon>
        <taxon>Mycobacteriaceae</taxon>
        <taxon>Mycobacterium</taxon>
    </lineage>
</organism>
<dbReference type="SUPFAM" id="SSF46767">
    <property type="entry name" value="Methylated DNA-protein cysteine methyltransferase, C-terminal domain"/>
    <property type="match status" value="1"/>
</dbReference>
<comment type="catalytic activity">
    <reaction evidence="8">
        <text>a 6-O-methyl-2'-deoxyguanosine in DNA + L-cysteinyl-[protein] = S-methyl-L-cysteinyl-[protein] + a 2'-deoxyguanosine in DNA</text>
        <dbReference type="Rhea" id="RHEA:24000"/>
        <dbReference type="Rhea" id="RHEA-COMP:10131"/>
        <dbReference type="Rhea" id="RHEA-COMP:10132"/>
        <dbReference type="Rhea" id="RHEA-COMP:11367"/>
        <dbReference type="Rhea" id="RHEA-COMP:11368"/>
        <dbReference type="ChEBI" id="CHEBI:29950"/>
        <dbReference type="ChEBI" id="CHEBI:82612"/>
        <dbReference type="ChEBI" id="CHEBI:85445"/>
        <dbReference type="ChEBI" id="CHEBI:85448"/>
        <dbReference type="EC" id="2.1.1.63"/>
    </reaction>
</comment>
<evidence type="ECO:0000256" key="6">
    <source>
        <dbReference type="ARBA" id="ARBA00022763"/>
    </source>
</evidence>
<evidence type="ECO:0000256" key="5">
    <source>
        <dbReference type="ARBA" id="ARBA00022679"/>
    </source>
</evidence>
<dbReference type="RefSeq" id="WP_067993448.1">
    <property type="nucleotide sequence ID" value="NZ_CP015596.1"/>
</dbReference>
<dbReference type="Pfam" id="PF01035">
    <property type="entry name" value="DNA_binding_1"/>
    <property type="match status" value="1"/>
</dbReference>
<comment type="similarity">
    <text evidence="2">Belongs to the MGMT family.</text>
</comment>
<dbReference type="InterPro" id="IPR036631">
    <property type="entry name" value="MGMT_N_sf"/>
</dbReference>
<dbReference type="PANTHER" id="PTHR10815:SF13">
    <property type="entry name" value="METHYLATED-DNA--PROTEIN-CYSTEINE METHYLTRANSFERASE"/>
    <property type="match status" value="1"/>
</dbReference>
<comment type="catalytic activity">
    <reaction evidence="1">
        <text>a 4-O-methyl-thymidine in DNA + L-cysteinyl-[protein] = a thymidine in DNA + S-methyl-L-cysteinyl-[protein]</text>
        <dbReference type="Rhea" id="RHEA:53428"/>
        <dbReference type="Rhea" id="RHEA-COMP:10131"/>
        <dbReference type="Rhea" id="RHEA-COMP:10132"/>
        <dbReference type="Rhea" id="RHEA-COMP:13555"/>
        <dbReference type="Rhea" id="RHEA-COMP:13556"/>
        <dbReference type="ChEBI" id="CHEBI:29950"/>
        <dbReference type="ChEBI" id="CHEBI:82612"/>
        <dbReference type="ChEBI" id="CHEBI:137386"/>
        <dbReference type="ChEBI" id="CHEBI:137387"/>
        <dbReference type="EC" id="2.1.1.63"/>
    </reaction>
</comment>
<dbReference type="SUPFAM" id="SSF53155">
    <property type="entry name" value="Methylated DNA-protein cysteine methyltransferase domain"/>
    <property type="match status" value="1"/>
</dbReference>
<dbReference type="Pfam" id="PF02870">
    <property type="entry name" value="Methyltransf_1N"/>
    <property type="match status" value="1"/>
</dbReference>
<dbReference type="InterPro" id="IPR036388">
    <property type="entry name" value="WH-like_DNA-bd_sf"/>
</dbReference>
<protein>
    <recommendedName>
        <fullName evidence="3">methylated-DNA--[protein]-cysteine S-methyltransferase</fullName>
        <ecNumber evidence="3">2.1.1.63</ecNumber>
    </recommendedName>
</protein>
<evidence type="ECO:0000259" key="9">
    <source>
        <dbReference type="Pfam" id="PF01035"/>
    </source>
</evidence>
<reference evidence="11 12" key="1">
    <citation type="submission" date="2016-05" db="EMBL/GenBank/DDBJ databases">
        <title>Complete genome sequence of a phthalic acid esters degrading Mycobacterium sp. YC-RL4.</title>
        <authorList>
            <person name="Ren L."/>
            <person name="Fan S."/>
            <person name="Ruth N."/>
            <person name="Jia Y."/>
            <person name="Wang J."/>
            <person name="Qiao C."/>
        </authorList>
    </citation>
    <scope>NUCLEOTIDE SEQUENCE [LARGE SCALE GENOMIC DNA]</scope>
    <source>
        <strain evidence="11 12">YC-RL4</strain>
    </source>
</reference>
<proteinExistence type="inferred from homology"/>
<evidence type="ECO:0000256" key="4">
    <source>
        <dbReference type="ARBA" id="ARBA00022603"/>
    </source>
</evidence>
<evidence type="ECO:0000256" key="3">
    <source>
        <dbReference type="ARBA" id="ARBA00011918"/>
    </source>
</evidence>
<dbReference type="GO" id="GO:0032259">
    <property type="term" value="P:methylation"/>
    <property type="evidence" value="ECO:0007669"/>
    <property type="project" value="UniProtKB-KW"/>
</dbReference>
<feature type="domain" description="Methylated-DNA-[protein]-cysteine S-methyltransferase DNA binding" evidence="9">
    <location>
        <begin position="119"/>
        <end position="197"/>
    </location>
</feature>
<dbReference type="Gene3D" id="3.30.160.70">
    <property type="entry name" value="Methylated DNA-protein cysteine methyltransferase domain"/>
    <property type="match status" value="1"/>
</dbReference>